<evidence type="ECO:0000313" key="2">
    <source>
        <dbReference type="EMBL" id="POM76468.1"/>
    </source>
</evidence>
<reference evidence="2 3" key="1">
    <citation type="journal article" date="2017" name="Genome Biol. Evol.">
        <title>Phytophthora megakarya and P. palmivora, closely related causal agents of cacao black pod rot, underwent increases in genome sizes and gene numbers by different mechanisms.</title>
        <authorList>
            <person name="Ali S.S."/>
            <person name="Shao J."/>
            <person name="Lary D.J."/>
            <person name="Kronmiller B."/>
            <person name="Shen D."/>
            <person name="Strem M.D."/>
            <person name="Amoako-Attah I."/>
            <person name="Akrofi A.Y."/>
            <person name="Begoude B.A."/>
            <person name="Ten Hoopen G.M."/>
            <person name="Coulibaly K."/>
            <person name="Kebe B.I."/>
            <person name="Melnick R.L."/>
            <person name="Guiltinan M.J."/>
            <person name="Tyler B.M."/>
            <person name="Meinhardt L.W."/>
            <person name="Bailey B.A."/>
        </authorList>
    </citation>
    <scope>NUCLEOTIDE SEQUENCE [LARGE SCALE GENOMIC DNA]</scope>
    <source>
        <strain evidence="3">sbr112.9</strain>
    </source>
</reference>
<feature type="region of interest" description="Disordered" evidence="1">
    <location>
        <begin position="42"/>
        <end position="77"/>
    </location>
</feature>
<gene>
    <name evidence="2" type="ORF">PHPALM_6284</name>
</gene>
<name>A0A2P4YF78_9STRA</name>
<proteinExistence type="predicted"/>
<evidence type="ECO:0000256" key="1">
    <source>
        <dbReference type="SAM" id="MobiDB-lite"/>
    </source>
</evidence>
<dbReference type="Proteomes" id="UP000237271">
    <property type="component" value="Unassembled WGS sequence"/>
</dbReference>
<comment type="caution">
    <text evidence="2">The sequence shown here is derived from an EMBL/GenBank/DDBJ whole genome shotgun (WGS) entry which is preliminary data.</text>
</comment>
<keyword evidence="3" id="KW-1185">Reference proteome</keyword>
<accession>A0A2P4YF78</accession>
<feature type="compositionally biased region" description="Polar residues" evidence="1">
    <location>
        <begin position="42"/>
        <end position="57"/>
    </location>
</feature>
<sequence length="125" mass="14168">MVEIASGFGELSRRKAFRRKHLIHVEVPRSKRIACVVREQQQHALTGTSSAVDNNSESSKREGTIGEADANSSARDKDSIVEKMFTMDAVEYITRKKPRMFVRIKPKSIDEPDFVLALFTKQSSR</sequence>
<evidence type="ECO:0000313" key="3">
    <source>
        <dbReference type="Proteomes" id="UP000237271"/>
    </source>
</evidence>
<organism evidence="2 3">
    <name type="scientific">Phytophthora palmivora</name>
    <dbReference type="NCBI Taxonomy" id="4796"/>
    <lineage>
        <taxon>Eukaryota</taxon>
        <taxon>Sar</taxon>
        <taxon>Stramenopiles</taxon>
        <taxon>Oomycota</taxon>
        <taxon>Peronosporomycetes</taxon>
        <taxon>Peronosporales</taxon>
        <taxon>Peronosporaceae</taxon>
        <taxon>Phytophthora</taxon>
    </lineage>
</organism>
<dbReference type="AlphaFoldDB" id="A0A2P4YF78"/>
<dbReference type="EMBL" id="NCKW01003436">
    <property type="protein sequence ID" value="POM76468.1"/>
    <property type="molecule type" value="Genomic_DNA"/>
</dbReference>
<protein>
    <submittedName>
        <fullName evidence="2">Uncharacterized protein</fullName>
    </submittedName>
</protein>